<dbReference type="EMBL" id="JACIBY010000011">
    <property type="protein sequence ID" value="MBB3840497.1"/>
    <property type="molecule type" value="Genomic_DNA"/>
</dbReference>
<reference evidence="1 2" key="1">
    <citation type="submission" date="2020-08" db="EMBL/GenBank/DDBJ databases">
        <title>Genomic Encyclopedia of Type Strains, Phase IV (KMG-IV): sequencing the most valuable type-strain genomes for metagenomic binning, comparative biology and taxonomic classification.</title>
        <authorList>
            <person name="Goeker M."/>
        </authorList>
    </citation>
    <scope>NUCLEOTIDE SEQUENCE [LARGE SCALE GENOMIC DNA]</scope>
    <source>
        <strain evidence="1 2">DSM 17976</strain>
    </source>
</reference>
<gene>
    <name evidence="1" type="ORF">FHS57_004517</name>
</gene>
<keyword evidence="2" id="KW-1185">Reference proteome</keyword>
<dbReference type="RefSeq" id="WP_221225696.1">
    <property type="nucleotide sequence ID" value="NZ_JACIBY010000011.1"/>
</dbReference>
<dbReference type="Proteomes" id="UP000541352">
    <property type="component" value="Unassembled WGS sequence"/>
</dbReference>
<accession>A0A7W6ESG2</accession>
<organism evidence="1 2">
    <name type="scientific">Runella defluvii</name>
    <dbReference type="NCBI Taxonomy" id="370973"/>
    <lineage>
        <taxon>Bacteria</taxon>
        <taxon>Pseudomonadati</taxon>
        <taxon>Bacteroidota</taxon>
        <taxon>Cytophagia</taxon>
        <taxon>Cytophagales</taxon>
        <taxon>Spirosomataceae</taxon>
        <taxon>Runella</taxon>
    </lineage>
</organism>
<protein>
    <submittedName>
        <fullName evidence="1">Uncharacterized protein</fullName>
    </submittedName>
</protein>
<proteinExistence type="predicted"/>
<evidence type="ECO:0000313" key="2">
    <source>
        <dbReference type="Proteomes" id="UP000541352"/>
    </source>
</evidence>
<comment type="caution">
    <text evidence="1">The sequence shown here is derived from an EMBL/GenBank/DDBJ whole genome shotgun (WGS) entry which is preliminary data.</text>
</comment>
<dbReference type="AlphaFoldDB" id="A0A7W6ESG2"/>
<evidence type="ECO:0000313" key="1">
    <source>
        <dbReference type="EMBL" id="MBB3840497.1"/>
    </source>
</evidence>
<name>A0A7W6ESG2_9BACT</name>
<sequence>MQSSPSATENTKYQKEYCEHHAECLKKIQAVLDGGATEDEKDHFRKNMDHCLHCIKMYHLEKCVKESLQSKIDKRLCPDNLVATIKAKLNI</sequence>